<accession>A0ABW1TDU4</accession>
<keyword evidence="3" id="KW-0001">2Fe-2S</keyword>
<keyword evidence="8" id="KW-0411">Iron-sulfur</keyword>
<evidence type="ECO:0000256" key="5">
    <source>
        <dbReference type="ARBA" id="ARBA00022827"/>
    </source>
</evidence>
<keyword evidence="5" id="KW-0274">FAD</keyword>
<evidence type="ECO:0000256" key="2">
    <source>
        <dbReference type="ARBA" id="ARBA00022630"/>
    </source>
</evidence>
<keyword evidence="9" id="KW-0812">Transmembrane</keyword>
<dbReference type="InterPro" id="IPR017938">
    <property type="entry name" value="Riboflavin_synthase-like_b-brl"/>
</dbReference>
<dbReference type="InterPro" id="IPR013112">
    <property type="entry name" value="FAD-bd_8"/>
</dbReference>
<keyword evidence="9" id="KW-0472">Membrane</keyword>
<dbReference type="PANTHER" id="PTHR47354:SF8">
    <property type="entry name" value="1,2-PHENYLACETYL-COA EPOXIDASE, SUBUNIT E"/>
    <property type="match status" value="1"/>
</dbReference>
<evidence type="ECO:0000313" key="11">
    <source>
        <dbReference type="EMBL" id="MFC6259674.1"/>
    </source>
</evidence>
<dbReference type="Proteomes" id="UP001596283">
    <property type="component" value="Unassembled WGS sequence"/>
</dbReference>
<evidence type="ECO:0000256" key="8">
    <source>
        <dbReference type="ARBA" id="ARBA00023014"/>
    </source>
</evidence>
<feature type="transmembrane region" description="Helical" evidence="9">
    <location>
        <begin position="179"/>
        <end position="199"/>
    </location>
</feature>
<feature type="domain" description="FAD-binding FR-type" evidence="10">
    <location>
        <begin position="206"/>
        <end position="307"/>
    </location>
</feature>
<protein>
    <submittedName>
        <fullName evidence="11">FAD-binding oxidoreductase</fullName>
    </submittedName>
</protein>
<comment type="cofactor">
    <cofactor evidence="1">
        <name>FAD</name>
        <dbReference type="ChEBI" id="CHEBI:57692"/>
    </cofactor>
</comment>
<evidence type="ECO:0000256" key="7">
    <source>
        <dbReference type="ARBA" id="ARBA00023004"/>
    </source>
</evidence>
<evidence type="ECO:0000256" key="3">
    <source>
        <dbReference type="ARBA" id="ARBA00022714"/>
    </source>
</evidence>
<proteinExistence type="predicted"/>
<keyword evidence="12" id="KW-1185">Reference proteome</keyword>
<dbReference type="PROSITE" id="PS51384">
    <property type="entry name" value="FAD_FR"/>
    <property type="match status" value="1"/>
</dbReference>
<evidence type="ECO:0000259" key="10">
    <source>
        <dbReference type="PROSITE" id="PS51384"/>
    </source>
</evidence>
<keyword evidence="9" id="KW-1133">Transmembrane helix</keyword>
<feature type="transmembrane region" description="Helical" evidence="9">
    <location>
        <begin position="113"/>
        <end position="130"/>
    </location>
</feature>
<evidence type="ECO:0000256" key="1">
    <source>
        <dbReference type="ARBA" id="ARBA00001974"/>
    </source>
</evidence>
<feature type="transmembrane region" description="Helical" evidence="9">
    <location>
        <begin position="151"/>
        <end position="173"/>
    </location>
</feature>
<dbReference type="RefSeq" id="WP_125686617.1">
    <property type="nucleotide sequence ID" value="NZ_JBHSSI010000016.1"/>
</dbReference>
<evidence type="ECO:0000313" key="12">
    <source>
        <dbReference type="Proteomes" id="UP001596283"/>
    </source>
</evidence>
<dbReference type="EMBL" id="JBHSSI010000016">
    <property type="protein sequence ID" value="MFC6259674.1"/>
    <property type="molecule type" value="Genomic_DNA"/>
</dbReference>
<feature type="transmembrane region" description="Helical" evidence="9">
    <location>
        <begin position="42"/>
        <end position="61"/>
    </location>
</feature>
<evidence type="ECO:0000256" key="6">
    <source>
        <dbReference type="ARBA" id="ARBA00023002"/>
    </source>
</evidence>
<dbReference type="Gene3D" id="3.40.50.80">
    <property type="entry name" value="Nucleotide-binding domain of ferredoxin-NADP reductase (FNR) module"/>
    <property type="match status" value="1"/>
</dbReference>
<feature type="transmembrane region" description="Helical" evidence="9">
    <location>
        <begin position="12"/>
        <end position="36"/>
    </location>
</feature>
<dbReference type="Gene3D" id="2.40.30.10">
    <property type="entry name" value="Translation factors"/>
    <property type="match status" value="1"/>
</dbReference>
<feature type="transmembrane region" description="Helical" evidence="9">
    <location>
        <begin position="73"/>
        <end position="93"/>
    </location>
</feature>
<dbReference type="InterPro" id="IPR050415">
    <property type="entry name" value="MRET"/>
</dbReference>
<dbReference type="SUPFAM" id="SSF52343">
    <property type="entry name" value="Ferredoxin reductase-like, C-terminal NADP-linked domain"/>
    <property type="match status" value="1"/>
</dbReference>
<keyword evidence="6" id="KW-0560">Oxidoreductase</keyword>
<keyword evidence="4" id="KW-0479">Metal-binding</keyword>
<keyword evidence="7" id="KW-0408">Iron</keyword>
<dbReference type="InterPro" id="IPR017927">
    <property type="entry name" value="FAD-bd_FR_type"/>
</dbReference>
<dbReference type="PANTHER" id="PTHR47354">
    <property type="entry name" value="NADH OXIDOREDUCTASE HCR"/>
    <property type="match status" value="1"/>
</dbReference>
<dbReference type="SUPFAM" id="SSF63380">
    <property type="entry name" value="Riboflavin synthase domain-like"/>
    <property type="match status" value="1"/>
</dbReference>
<evidence type="ECO:0000256" key="9">
    <source>
        <dbReference type="SAM" id="Phobius"/>
    </source>
</evidence>
<gene>
    <name evidence="11" type="ORF">ACFP1C_01810</name>
</gene>
<keyword evidence="2" id="KW-0285">Flavoprotein</keyword>
<organism evidence="11 12">
    <name type="scientific">Levilactobacillus fujinensis</name>
    <dbReference type="NCBI Taxonomy" id="2486024"/>
    <lineage>
        <taxon>Bacteria</taxon>
        <taxon>Bacillati</taxon>
        <taxon>Bacillota</taxon>
        <taxon>Bacilli</taxon>
        <taxon>Lactobacillales</taxon>
        <taxon>Lactobacillaceae</taxon>
        <taxon>Levilactobacillus</taxon>
    </lineage>
</organism>
<dbReference type="Pfam" id="PF08022">
    <property type="entry name" value="FAD_binding_8"/>
    <property type="match status" value="1"/>
</dbReference>
<evidence type="ECO:0000256" key="4">
    <source>
        <dbReference type="ARBA" id="ARBA00022723"/>
    </source>
</evidence>
<comment type="caution">
    <text evidence="11">The sequence shown here is derived from an EMBL/GenBank/DDBJ whole genome shotgun (WGS) entry which is preliminary data.</text>
</comment>
<reference evidence="12" key="1">
    <citation type="journal article" date="2019" name="Int. J. Syst. Evol. Microbiol.">
        <title>The Global Catalogue of Microorganisms (GCM) 10K type strain sequencing project: providing services to taxonomists for standard genome sequencing and annotation.</title>
        <authorList>
            <consortium name="The Broad Institute Genomics Platform"/>
            <consortium name="The Broad Institute Genome Sequencing Center for Infectious Disease"/>
            <person name="Wu L."/>
            <person name="Ma J."/>
        </authorList>
    </citation>
    <scope>NUCLEOTIDE SEQUENCE [LARGE SCALE GENOMIC DNA]</scope>
    <source>
        <strain evidence="12">CCM 8908</strain>
    </source>
</reference>
<name>A0ABW1TDU4_9LACO</name>
<sequence>MLKRVPYVQGIVWLMVLFVVPLPLIQALALGLPATYASESLAIQWGSIAYVWFLAAIYLSTRPKWLDRLIGLPSVYFIHGILSIFAISLAYLHKTGTQSFGLIKQTGDWSFDLFMGLAIYSLVFMAGWLTNRSRLLRQVKRQLERIFHHEFSVWLHRLNLVAVLLVFIHVQLISYITAITAYIWLFNGYTAVVMGLYLWQKYRQIWRLPRARLVATRRLTTNFVELTFQLRHPQQLKVAAGDYVFLKFPEIAGLRELHPFSVVNAVDDSGIVVLAIRGDGDFTRQVQTVSVGSQARLMGGYGRFMTVLQEHPHDRLVLIGGGSGIVPLLAIIAAKPAVNVDLYYTAHTVGQLIYAQELRRRASTQSQLSLHVQASRFDVTQTVAGLNSTATIYLISGPAVMGRTWQRALTQHGVAAKDMYYEEFNW</sequence>
<dbReference type="InterPro" id="IPR039261">
    <property type="entry name" value="FNR_nucleotide-bd"/>
</dbReference>